<evidence type="ECO:0000313" key="3">
    <source>
        <dbReference type="EMBL" id="MBD8490957.1"/>
    </source>
</evidence>
<evidence type="ECO:0000259" key="2">
    <source>
        <dbReference type="PROSITE" id="PS50104"/>
    </source>
</evidence>
<dbReference type="Pfam" id="PF13676">
    <property type="entry name" value="TIR_2"/>
    <property type="match status" value="1"/>
</dbReference>
<dbReference type="RefSeq" id="WP_192011831.1">
    <property type="nucleotide sequence ID" value="NZ_JACYTQ010000009.1"/>
</dbReference>
<protein>
    <submittedName>
        <fullName evidence="3">Toll/interleukin-1 receptor domain-containing protein</fullName>
    </submittedName>
</protein>
<evidence type="ECO:0000313" key="4">
    <source>
        <dbReference type="Proteomes" id="UP000647133"/>
    </source>
</evidence>
<gene>
    <name evidence="3" type="ORF">IFO69_19545</name>
</gene>
<accession>A0ABR9AQA5</accession>
<reference evidence="3 4" key="1">
    <citation type="submission" date="2020-09" db="EMBL/GenBank/DDBJ databases">
        <title>Echinicola sp. CAU 1574 isolated from sand of Sido Beach.</title>
        <authorList>
            <person name="Kim W."/>
        </authorList>
    </citation>
    <scope>NUCLEOTIDE SEQUENCE [LARGE SCALE GENOMIC DNA]</scope>
    <source>
        <strain evidence="3 4">CAU 1574</strain>
    </source>
</reference>
<proteinExistence type="predicted"/>
<evidence type="ECO:0000256" key="1">
    <source>
        <dbReference type="SAM" id="Phobius"/>
    </source>
</evidence>
<dbReference type="PROSITE" id="PS50104">
    <property type="entry name" value="TIR"/>
    <property type="match status" value="1"/>
</dbReference>
<organism evidence="3 4">
    <name type="scientific">Echinicola arenosa</name>
    <dbReference type="NCBI Taxonomy" id="2774144"/>
    <lineage>
        <taxon>Bacteria</taxon>
        <taxon>Pseudomonadati</taxon>
        <taxon>Bacteroidota</taxon>
        <taxon>Cytophagia</taxon>
        <taxon>Cytophagales</taxon>
        <taxon>Cyclobacteriaceae</taxon>
        <taxon>Echinicola</taxon>
    </lineage>
</organism>
<sequence length="349" mass="40238">MSNGREKLEIYLSYAWNKESEAIADALEDELTRRGARFMRDKSELQYKGRIQDFMDKIGQGKYVILIISNDYFKSEYCMYELLKIFENKLFYERIYPIVLDEVSISDAADRVELVKYWEVKSKQLDEKIRKLEQLSNIQGITEDLNLYQAIRNNIAKLTSILKDINYLNTQKHIKSDFSQIISLIEEKHDADFGGFSVRPGIKYVGGVLAALIVVCLGVWLWLGRNQAPMVERGNLGIPDSLLREVPANDEKEGETPQNKPLVKTNEIHPEESERKTFEVNLVVPSRMSQAEVWVDGGPGLVLERNLIFIKLEVKEKQGTHRIELRGKTDTCKVDRVIKNDIEELSMCN</sequence>
<keyword evidence="1" id="KW-0812">Transmembrane</keyword>
<dbReference type="Proteomes" id="UP000647133">
    <property type="component" value="Unassembled WGS sequence"/>
</dbReference>
<dbReference type="InterPro" id="IPR000157">
    <property type="entry name" value="TIR_dom"/>
</dbReference>
<feature type="domain" description="TIR" evidence="2">
    <location>
        <begin position="6"/>
        <end position="136"/>
    </location>
</feature>
<feature type="transmembrane region" description="Helical" evidence="1">
    <location>
        <begin position="204"/>
        <end position="223"/>
    </location>
</feature>
<dbReference type="Gene3D" id="3.40.50.10140">
    <property type="entry name" value="Toll/interleukin-1 receptor homology (TIR) domain"/>
    <property type="match status" value="1"/>
</dbReference>
<keyword evidence="1" id="KW-1133">Transmembrane helix</keyword>
<dbReference type="SUPFAM" id="SSF52200">
    <property type="entry name" value="Toll/Interleukin receptor TIR domain"/>
    <property type="match status" value="1"/>
</dbReference>
<dbReference type="InterPro" id="IPR035897">
    <property type="entry name" value="Toll_tir_struct_dom_sf"/>
</dbReference>
<dbReference type="SMART" id="SM00255">
    <property type="entry name" value="TIR"/>
    <property type="match status" value="1"/>
</dbReference>
<comment type="caution">
    <text evidence="3">The sequence shown here is derived from an EMBL/GenBank/DDBJ whole genome shotgun (WGS) entry which is preliminary data.</text>
</comment>
<dbReference type="EMBL" id="JACYTQ010000009">
    <property type="protein sequence ID" value="MBD8490957.1"/>
    <property type="molecule type" value="Genomic_DNA"/>
</dbReference>
<keyword evidence="4" id="KW-1185">Reference proteome</keyword>
<name>A0ABR9AQA5_9BACT</name>
<keyword evidence="3" id="KW-0675">Receptor</keyword>
<keyword evidence="1" id="KW-0472">Membrane</keyword>